<accession>A0A6J6HRC2</accession>
<reference evidence="2" key="1">
    <citation type="submission" date="2020-05" db="EMBL/GenBank/DDBJ databases">
        <authorList>
            <person name="Chiriac C."/>
            <person name="Salcher M."/>
            <person name="Ghai R."/>
            <person name="Kavagutti S V."/>
        </authorList>
    </citation>
    <scope>NUCLEOTIDE SEQUENCE</scope>
</reference>
<dbReference type="Pfam" id="PF00809">
    <property type="entry name" value="Pterin_bind"/>
    <property type="match status" value="1"/>
</dbReference>
<gene>
    <name evidence="2" type="ORF">UFOPK1835_01288</name>
</gene>
<name>A0A6J6HRC2_9ZZZZ</name>
<dbReference type="SUPFAM" id="SSF51717">
    <property type="entry name" value="Dihydropteroate synthetase-like"/>
    <property type="match status" value="1"/>
</dbReference>
<feature type="domain" description="Pterin-binding" evidence="1">
    <location>
        <begin position="16"/>
        <end position="267"/>
    </location>
</feature>
<dbReference type="GO" id="GO:0005829">
    <property type="term" value="C:cytosol"/>
    <property type="evidence" value="ECO:0007669"/>
    <property type="project" value="TreeGrafter"/>
</dbReference>
<dbReference type="InterPro" id="IPR006390">
    <property type="entry name" value="DHP_synth_dom"/>
</dbReference>
<dbReference type="GO" id="GO:0004156">
    <property type="term" value="F:dihydropteroate synthase activity"/>
    <property type="evidence" value="ECO:0007669"/>
    <property type="project" value="InterPro"/>
</dbReference>
<dbReference type="EMBL" id="CAEZUP010000055">
    <property type="protein sequence ID" value="CAB4614209.1"/>
    <property type="molecule type" value="Genomic_DNA"/>
</dbReference>
<protein>
    <submittedName>
        <fullName evidence="2">Unannotated protein</fullName>
    </submittedName>
</protein>
<dbReference type="NCBIfam" id="TIGR01496">
    <property type="entry name" value="DHPS"/>
    <property type="match status" value="1"/>
</dbReference>
<dbReference type="InterPro" id="IPR045031">
    <property type="entry name" value="DHP_synth-like"/>
</dbReference>
<organism evidence="2">
    <name type="scientific">freshwater metagenome</name>
    <dbReference type="NCBI Taxonomy" id="449393"/>
    <lineage>
        <taxon>unclassified sequences</taxon>
        <taxon>metagenomes</taxon>
        <taxon>ecological metagenomes</taxon>
    </lineage>
</organism>
<sequence>MNLDLGTTRFDITHRAVVMGILNRTPDSFYDQGAYYEFDDFLRKAEQLVADGADFLDVGGVKAGPGDEVTEAEELERVVPAVEALRARFDLPLSVDTWRASVAKACFEAGAVVGNDISGFADPDYLDVCAAAGASVVATHIRLAPRVPDPDPQYDDVVLSVCEYLTERAGRAVAAGIPRERIMVDAGLDLGKSEPQSLVLLRSSDALTKLGFPVFLSASNKRFLWTLLDVERGSAGDGTMAAHSLGIALGCRILRSHDVRNGRRVADMMASILAES</sequence>
<dbReference type="AlphaFoldDB" id="A0A6J6HRC2"/>
<dbReference type="CDD" id="cd00739">
    <property type="entry name" value="DHPS"/>
    <property type="match status" value="1"/>
</dbReference>
<evidence type="ECO:0000313" key="2">
    <source>
        <dbReference type="EMBL" id="CAB4614209.1"/>
    </source>
</evidence>
<dbReference type="PROSITE" id="PS50972">
    <property type="entry name" value="PTERIN_BINDING"/>
    <property type="match status" value="1"/>
</dbReference>
<dbReference type="InterPro" id="IPR000489">
    <property type="entry name" value="Pterin-binding_dom"/>
</dbReference>
<evidence type="ECO:0000259" key="1">
    <source>
        <dbReference type="PROSITE" id="PS50972"/>
    </source>
</evidence>
<dbReference type="InterPro" id="IPR011005">
    <property type="entry name" value="Dihydropteroate_synth-like_sf"/>
</dbReference>
<dbReference type="PANTHER" id="PTHR20941">
    <property type="entry name" value="FOLATE SYNTHESIS PROTEINS"/>
    <property type="match status" value="1"/>
</dbReference>
<dbReference type="Gene3D" id="3.20.20.20">
    <property type="entry name" value="Dihydropteroate synthase-like"/>
    <property type="match status" value="1"/>
</dbReference>
<proteinExistence type="predicted"/>
<dbReference type="PROSITE" id="PS00792">
    <property type="entry name" value="DHPS_1"/>
    <property type="match status" value="1"/>
</dbReference>
<dbReference type="PANTHER" id="PTHR20941:SF8">
    <property type="entry name" value="INACTIVE DIHYDROPTEROATE SYNTHASE 2"/>
    <property type="match status" value="1"/>
</dbReference>
<dbReference type="GO" id="GO:0009396">
    <property type="term" value="P:folic acid-containing compound biosynthetic process"/>
    <property type="evidence" value="ECO:0007669"/>
    <property type="project" value="InterPro"/>
</dbReference>